<reference evidence="2" key="1">
    <citation type="journal article" date="2013" name="Extremophiles">
        <title>Proteinivorax tanatarense gen. nov., sp. nov., an anaerobic, haloalkaliphilic, proteolytic bacterium isolated from a decaying algal bloom, and proposal of Proteinivoraceae fam. nov.</title>
        <authorList>
            <person name="Kevbrin V."/>
            <person name="Boltyanskaya Y."/>
            <person name="Zhilina T."/>
            <person name="Kolganova T."/>
            <person name="Lavrentjeva E."/>
            <person name="Kuznetsov B."/>
        </authorList>
    </citation>
    <scope>NUCLEOTIDE SEQUENCE</scope>
    <source>
        <strain evidence="2">Z-910T</strain>
    </source>
</reference>
<keyword evidence="2" id="KW-0808">Transferase</keyword>
<dbReference type="RefSeq" id="WP_350343727.1">
    <property type="nucleotide sequence ID" value="NZ_CP158367.1"/>
</dbReference>
<dbReference type="AlphaFoldDB" id="A0AAU7VLM6"/>
<organism evidence="2">
    <name type="scientific">Proteinivorax tanatarense</name>
    <dbReference type="NCBI Taxonomy" id="1260629"/>
    <lineage>
        <taxon>Bacteria</taxon>
        <taxon>Bacillati</taxon>
        <taxon>Bacillota</taxon>
        <taxon>Clostridia</taxon>
        <taxon>Eubacteriales</taxon>
        <taxon>Proteinivoracaceae</taxon>
        <taxon>Proteinivorax</taxon>
    </lineage>
</organism>
<dbReference type="Pfam" id="PF12804">
    <property type="entry name" value="NTP_transf_3"/>
    <property type="match status" value="1"/>
</dbReference>
<evidence type="ECO:0000259" key="1">
    <source>
        <dbReference type="Pfam" id="PF12804"/>
    </source>
</evidence>
<reference evidence="2" key="2">
    <citation type="submission" date="2024-06" db="EMBL/GenBank/DDBJ databases">
        <authorList>
            <person name="Petrova K.O."/>
            <person name="Toshchakov S.V."/>
            <person name="Boltjanskaja Y.V."/>
            <person name="Kevbrin V."/>
        </authorList>
    </citation>
    <scope>NUCLEOTIDE SEQUENCE</scope>
    <source>
        <strain evidence="2">Z-910T</strain>
    </source>
</reference>
<protein>
    <submittedName>
        <fullName evidence="2">NTP transferase domain-containing protein</fullName>
    </submittedName>
</protein>
<dbReference type="EMBL" id="CP158367">
    <property type="protein sequence ID" value="XBX74980.1"/>
    <property type="molecule type" value="Genomic_DNA"/>
</dbReference>
<accession>A0AAU7VLM6</accession>
<dbReference type="SUPFAM" id="SSF53448">
    <property type="entry name" value="Nucleotide-diphospho-sugar transferases"/>
    <property type="match status" value="1"/>
</dbReference>
<proteinExistence type="predicted"/>
<dbReference type="GO" id="GO:0016779">
    <property type="term" value="F:nucleotidyltransferase activity"/>
    <property type="evidence" value="ECO:0007669"/>
    <property type="project" value="UniProtKB-ARBA"/>
</dbReference>
<name>A0AAU7VLM6_9FIRM</name>
<evidence type="ECO:0000313" key="2">
    <source>
        <dbReference type="EMBL" id="XBX74980.1"/>
    </source>
</evidence>
<dbReference type="InterPro" id="IPR025877">
    <property type="entry name" value="MobA-like_NTP_Trfase"/>
</dbReference>
<feature type="domain" description="MobA-like NTP transferase" evidence="1">
    <location>
        <begin position="6"/>
        <end position="137"/>
    </location>
</feature>
<gene>
    <name evidence="2" type="ORF">PRVXT_000068</name>
</gene>
<sequence>MQKIRAVILAGDDERGKCLNSNSKIHNKAFIKINDRYMVQYVLDAVCAVEGISDIVVVGPERPLKKLQSSYNFEIVKQQGDIVDNVIASINGWHGEKVLVVTSDIPMITPQAIRDFLLKTHSDEADIYYPIIDKESNEKMFPNAKRTYVKIKEGTYTGGNIALINTECVIKCKKMGKKLVSMRKSPLKLARLLGFKFLIKLMANNLTILELENKLSLLLDSNVKAIQSTYPQLGTDIDKKEDVKIAEKSLTDLKISN</sequence>
<dbReference type="Gene3D" id="3.90.550.10">
    <property type="entry name" value="Spore Coat Polysaccharide Biosynthesis Protein SpsA, Chain A"/>
    <property type="match status" value="1"/>
</dbReference>
<dbReference type="InterPro" id="IPR029044">
    <property type="entry name" value="Nucleotide-diphossugar_trans"/>
</dbReference>